<feature type="transmembrane region" description="Helical" evidence="2">
    <location>
        <begin position="182"/>
        <end position="200"/>
    </location>
</feature>
<evidence type="ECO:0000256" key="1">
    <source>
        <dbReference type="SAM" id="MobiDB-lite"/>
    </source>
</evidence>
<keyword evidence="2" id="KW-1133">Transmembrane helix</keyword>
<evidence type="ECO:0000313" key="4">
    <source>
        <dbReference type="Proteomes" id="UP000011648"/>
    </source>
</evidence>
<feature type="transmembrane region" description="Helical" evidence="2">
    <location>
        <begin position="221"/>
        <end position="239"/>
    </location>
</feature>
<dbReference type="EMBL" id="AOIL01000018">
    <property type="protein sequence ID" value="ELY94069.1"/>
    <property type="molecule type" value="Genomic_DNA"/>
</dbReference>
<name>M0A6A0_9EURY</name>
<dbReference type="RefSeq" id="WP_006825135.1">
    <property type="nucleotide sequence ID" value="NZ_AOIL01000018.1"/>
</dbReference>
<dbReference type="InterPro" id="IPR007254">
    <property type="entry name" value="DUF373"/>
</dbReference>
<feature type="compositionally biased region" description="Low complexity" evidence="1">
    <location>
        <begin position="370"/>
        <end position="380"/>
    </location>
</feature>
<feature type="transmembrane region" description="Helical" evidence="2">
    <location>
        <begin position="259"/>
        <end position="281"/>
    </location>
</feature>
<dbReference type="STRING" id="1230458.C484_06584"/>
<evidence type="ECO:0000313" key="3">
    <source>
        <dbReference type="EMBL" id="ELY94069.1"/>
    </source>
</evidence>
<evidence type="ECO:0008006" key="5">
    <source>
        <dbReference type="Google" id="ProtNLM"/>
    </source>
</evidence>
<gene>
    <name evidence="3" type="ORF">C484_06584</name>
</gene>
<dbReference type="OrthoDB" id="201773at2157"/>
<dbReference type="PATRIC" id="fig|1230458.4.peg.1334"/>
<accession>M0A6A0</accession>
<feature type="transmembrane region" description="Helical" evidence="2">
    <location>
        <begin position="328"/>
        <end position="351"/>
    </location>
</feature>
<feature type="region of interest" description="Disordered" evidence="1">
    <location>
        <begin position="359"/>
        <end position="423"/>
    </location>
</feature>
<keyword evidence="4" id="KW-1185">Reference proteome</keyword>
<evidence type="ECO:0000256" key="2">
    <source>
        <dbReference type="SAM" id="Phobius"/>
    </source>
</evidence>
<keyword evidence="2" id="KW-0472">Membrane</keyword>
<keyword evidence="2" id="KW-0812">Transmembrane</keyword>
<feature type="transmembrane region" description="Helical" evidence="2">
    <location>
        <begin position="158"/>
        <end position="176"/>
    </location>
</feature>
<comment type="caution">
    <text evidence="3">The sequence shown here is derived from an EMBL/GenBank/DDBJ whole genome shotgun (WGS) entry which is preliminary data.</text>
</comment>
<dbReference type="PANTHER" id="PTHR38815:SF1">
    <property type="entry name" value="DUF373 FAMILY PROTEIN"/>
    <property type="match status" value="1"/>
</dbReference>
<feature type="transmembrane region" description="Helical" evidence="2">
    <location>
        <begin position="301"/>
        <end position="322"/>
    </location>
</feature>
<reference evidence="3 4" key="1">
    <citation type="journal article" date="2014" name="PLoS Genet.">
        <title>Phylogenetically driven sequencing of extremely halophilic archaea reveals strategies for static and dynamic osmo-response.</title>
        <authorList>
            <person name="Becker E.A."/>
            <person name="Seitzer P.M."/>
            <person name="Tritt A."/>
            <person name="Larsen D."/>
            <person name="Krusor M."/>
            <person name="Yao A.I."/>
            <person name="Wu D."/>
            <person name="Madern D."/>
            <person name="Eisen J.A."/>
            <person name="Darling A.E."/>
            <person name="Facciotti M.T."/>
        </authorList>
    </citation>
    <scope>NUCLEOTIDE SEQUENCE [LARGE SCALE GENOMIC DNA]</scope>
    <source>
        <strain evidence="3 4">DSM 12281</strain>
    </source>
</reference>
<proteinExistence type="predicted"/>
<dbReference type="AlphaFoldDB" id="M0A6A0"/>
<dbReference type="Proteomes" id="UP000011648">
    <property type="component" value="Unassembled WGS sequence"/>
</dbReference>
<protein>
    <recommendedName>
        <fullName evidence="5">DUF373 family protein</fullName>
    </recommendedName>
</protein>
<feature type="compositionally biased region" description="Basic and acidic residues" evidence="1">
    <location>
        <begin position="414"/>
        <end position="423"/>
    </location>
</feature>
<dbReference type="Pfam" id="PF04123">
    <property type="entry name" value="DUF373"/>
    <property type="match status" value="1"/>
</dbReference>
<organism evidence="3 4">
    <name type="scientific">Natrialba taiwanensis DSM 12281</name>
    <dbReference type="NCBI Taxonomy" id="1230458"/>
    <lineage>
        <taxon>Archaea</taxon>
        <taxon>Methanobacteriati</taxon>
        <taxon>Methanobacteriota</taxon>
        <taxon>Stenosarchaea group</taxon>
        <taxon>Halobacteria</taxon>
        <taxon>Halobacteriales</taxon>
        <taxon>Natrialbaceae</taxon>
        <taxon>Natrialba</taxon>
    </lineage>
</organism>
<dbReference type="PANTHER" id="PTHR38815">
    <property type="entry name" value="HYPOTHETICAL MEMBRANE PROTEIN, CONSERVED, DUF373 FAMILY"/>
    <property type="match status" value="1"/>
</dbReference>
<sequence length="423" mass="44577">MLLVLCVDLDDDLGRKTGFSTPVIGREPVEEAAVALATADPEDSDVNVIFQGLHIYDDLDERDESVEVAVVTGNDEGDVKANREVGDEVDTVLASLSTAEDVTTLVVTDGAQDESVIPIIRSRVPIDGVRRVVVRQAQNLESMYYTIKQVLDDPETRGTVLIPLGILLLIYPLALLGSALEMPGLVLGTTSALLGLYLISRGLGLGERLDAAVERARRSLYAGRTTLLAYVVAAALFTLGGMNGLNTLERVQRETTGRVSAPVMVAALVYGSIQWLAAAGITTSLGQITDEYIAGTFEWRYLNAPFYVLSIAIVLHAVSAFFLGTVTITYLATALTAGTLLGIGSTLLFAVAESKFADSNAGSERGTETGAGSPSDSDLGPGPGPGPEPSSNANAHLNARSATNTESEAEAESEERHATDNPP</sequence>